<evidence type="ECO:0000313" key="2">
    <source>
        <dbReference type="Proteomes" id="UP001167796"/>
    </source>
</evidence>
<dbReference type="Pfam" id="PF18143">
    <property type="entry name" value="HAD_SAK_2"/>
    <property type="match status" value="1"/>
</dbReference>
<dbReference type="RefSeq" id="WP_305012261.1">
    <property type="nucleotide sequence ID" value="NZ_JAUQSX010000007.1"/>
</dbReference>
<gene>
    <name evidence="1" type="ORF">Q5H92_14535</name>
</gene>
<sequence length="168" mass="19047">MKDRPNLLFLDVDGVLNCQVFYEKRGWPTEEVSHAVANLCPDRIKWINDLCKDTNTKVVVSSTWRLGKHVDELQDMFDGVGGTFEVVGITPSIHAQPPGPNPYNTASIPRGVEIKYWLDHTPFKYSNYAIVDDDGDMLLEQGPHFFQTDPYAGLTPFTCQRIKDFLTP</sequence>
<keyword evidence="2" id="KW-1185">Reference proteome</keyword>
<dbReference type="Proteomes" id="UP001167796">
    <property type="component" value="Unassembled WGS sequence"/>
</dbReference>
<evidence type="ECO:0000313" key="1">
    <source>
        <dbReference type="EMBL" id="MDO7847584.1"/>
    </source>
</evidence>
<name>A0ABT9ACP4_9BACT</name>
<dbReference type="EMBL" id="JAUQSX010000007">
    <property type="protein sequence ID" value="MDO7847584.1"/>
    <property type="molecule type" value="Genomic_DNA"/>
</dbReference>
<comment type="caution">
    <text evidence="1">The sequence shown here is derived from an EMBL/GenBank/DDBJ whole genome shotgun (WGS) entry which is preliminary data.</text>
</comment>
<accession>A0ABT9ACP4</accession>
<proteinExistence type="predicted"/>
<reference evidence="1" key="1">
    <citation type="submission" date="2023-07" db="EMBL/GenBank/DDBJ databases">
        <authorList>
            <person name="Kim M.K."/>
        </authorList>
    </citation>
    <scope>NUCLEOTIDE SEQUENCE</scope>
    <source>
        <strain evidence="1">M29</strain>
    </source>
</reference>
<organism evidence="1 2">
    <name type="scientific">Hymenobacter mellowenesis</name>
    <dbReference type="NCBI Taxonomy" id="3063995"/>
    <lineage>
        <taxon>Bacteria</taxon>
        <taxon>Pseudomonadati</taxon>
        <taxon>Bacteroidota</taxon>
        <taxon>Cytophagia</taxon>
        <taxon>Cytophagales</taxon>
        <taxon>Hymenobacteraceae</taxon>
        <taxon>Hymenobacter</taxon>
    </lineage>
</organism>
<protein>
    <submittedName>
        <fullName evidence="1">HAD domain-containing protein</fullName>
    </submittedName>
</protein>